<dbReference type="RefSeq" id="WP_091402102.1">
    <property type="nucleotide sequence ID" value="NZ_FMYV01000001.1"/>
</dbReference>
<dbReference type="OrthoDB" id="47836at2"/>
<dbReference type="EMBL" id="FMYV01000001">
    <property type="protein sequence ID" value="SDC02215.1"/>
    <property type="molecule type" value="Genomic_DNA"/>
</dbReference>
<keyword evidence="3" id="KW-1185">Reference proteome</keyword>
<proteinExistence type="predicted"/>
<reference evidence="2 4" key="2">
    <citation type="submission" date="2019-04" db="EMBL/GenBank/DDBJ databases">
        <title>Draft genome sequence data and analysis of a Fermenting Bacterium, Geotoga petraea strain HO-Geo1, isolated from heavy-oil petroleum reservoir in Russia.</title>
        <authorList>
            <person name="Grouzdev D.S."/>
            <person name="Semenova E.M."/>
            <person name="Sokolova D.S."/>
            <person name="Tourova T.P."/>
            <person name="Poltaraus A.B."/>
            <person name="Nazina T.N."/>
        </authorList>
    </citation>
    <scope>NUCLEOTIDE SEQUENCE [LARGE SCALE GENOMIC DNA]</scope>
    <source>
        <strain evidence="2 4">HO-Geo1</strain>
    </source>
</reference>
<evidence type="ECO:0000313" key="1">
    <source>
        <dbReference type="EMBL" id="SDC02215.1"/>
    </source>
</evidence>
<evidence type="ECO:0008006" key="5">
    <source>
        <dbReference type="Google" id="ProtNLM"/>
    </source>
</evidence>
<accession>A0A1G6I866</accession>
<dbReference type="EMBL" id="SRME01000001">
    <property type="protein sequence ID" value="TGG89108.1"/>
    <property type="molecule type" value="Genomic_DNA"/>
</dbReference>
<dbReference type="Proteomes" id="UP000199322">
    <property type="component" value="Unassembled WGS sequence"/>
</dbReference>
<evidence type="ECO:0000313" key="2">
    <source>
        <dbReference type="EMBL" id="TGG89108.1"/>
    </source>
</evidence>
<organism evidence="1 3">
    <name type="scientific">Geotoga petraea</name>
    <dbReference type="NCBI Taxonomy" id="28234"/>
    <lineage>
        <taxon>Bacteria</taxon>
        <taxon>Thermotogati</taxon>
        <taxon>Thermotogota</taxon>
        <taxon>Thermotogae</taxon>
        <taxon>Petrotogales</taxon>
        <taxon>Petrotogaceae</taxon>
        <taxon>Geotoga</taxon>
    </lineage>
</organism>
<name>A0A1G6I866_9BACT</name>
<dbReference type="AlphaFoldDB" id="A0A1G6I866"/>
<sequence>MIGAVYNTNISYTNTNIEETSEQLVSSIFSKILNQMNENPLFEEDRLIPKSNTEKWFNEMINAEYSKSIAKTSLKPLTQQIIDSFNKPQR</sequence>
<reference evidence="1 3" key="1">
    <citation type="submission" date="2016-10" db="EMBL/GenBank/DDBJ databases">
        <authorList>
            <person name="de Groot N.N."/>
        </authorList>
    </citation>
    <scope>NUCLEOTIDE SEQUENCE [LARGE SCALE GENOMIC DNA]</scope>
    <source>
        <strain evidence="1 3">WG14</strain>
    </source>
</reference>
<gene>
    <name evidence="2" type="ORF">E4650_02635</name>
    <name evidence="1" type="ORF">SAMN04488588_0268</name>
</gene>
<evidence type="ECO:0000313" key="4">
    <source>
        <dbReference type="Proteomes" id="UP000297288"/>
    </source>
</evidence>
<protein>
    <recommendedName>
        <fullName evidence="5">Flagellar protein FlgJ N-terminal domain-containing protein</fullName>
    </recommendedName>
</protein>
<dbReference type="Proteomes" id="UP000297288">
    <property type="component" value="Unassembled WGS sequence"/>
</dbReference>
<evidence type="ECO:0000313" key="3">
    <source>
        <dbReference type="Proteomes" id="UP000199322"/>
    </source>
</evidence>
<dbReference type="STRING" id="28234.SAMN04488588_0268"/>